<dbReference type="RefSeq" id="WP_092774790.1">
    <property type="nucleotide sequence ID" value="NZ_FOGI01000001.1"/>
</dbReference>
<dbReference type="Gene3D" id="3.50.50.60">
    <property type="entry name" value="FAD/NAD(P)-binding domain"/>
    <property type="match status" value="2"/>
</dbReference>
<dbReference type="InterPro" id="IPR041654">
    <property type="entry name" value="StyA_sbd"/>
</dbReference>
<dbReference type="STRING" id="155974.SAMN04487818_101579"/>
<evidence type="ECO:0000313" key="3">
    <source>
        <dbReference type="Proteomes" id="UP000199051"/>
    </source>
</evidence>
<keyword evidence="3" id="KW-1185">Reference proteome</keyword>
<dbReference type="Gene3D" id="3.30.9.40">
    <property type="match status" value="2"/>
</dbReference>
<evidence type="ECO:0000259" key="1">
    <source>
        <dbReference type="Pfam" id="PF17885"/>
    </source>
</evidence>
<feature type="domain" description="Styrene monooxygenase StyA putative substrate binding" evidence="1">
    <location>
        <begin position="143"/>
        <end position="253"/>
    </location>
</feature>
<protein>
    <submittedName>
        <fullName evidence="2">2-polyprenyl-6-methoxyphenol hydroxylase</fullName>
    </submittedName>
</protein>
<reference evidence="3" key="1">
    <citation type="submission" date="2016-10" db="EMBL/GenBank/DDBJ databases">
        <authorList>
            <person name="Varghese N."/>
            <person name="Submissions S."/>
        </authorList>
    </citation>
    <scope>NUCLEOTIDE SEQUENCE [LARGE SCALE GENOMIC DNA]</scope>
    <source>
        <strain evidence="3">DSM 44260</strain>
    </source>
</reference>
<sequence length="408" mass="45464">MPNIGIVGSGIAGLHLGLYLRKHDIPVTIYSDKTAAQLAEGRLLNTVAHHRTTLDREAELGVDHWDLQEYGYFCNHHYIGGPAPMYFRGDFPTPSRALDYRVYLPRLAEDFEERGGTLAVRPVTPNNIVELSEQHDVMVISTGRAGLGAMFGRRADKSPYDSPQRNLAVGLYHGVTYNDPKGLSLSVSPGHGELLEIPMYSHEGHVTGLLFEAIPGASDLNELRDTRYDEDPSAFEKLVLAKLQQHFPGVFERVDPTRFSVTRPQDVLQGGVTPVVREDYTRLPNGKYAIALGDAHMTVDPMIGQGANTASFSAFTVGAAIVEDLGFDERLCRRIANRRAGHLMSAADWANFMVRREPAPHLLELFARMNEDDRVCRDVVDNFNFPERQWDIMSTPERTRAYLASFAA</sequence>
<accession>A0A1H9LFL4</accession>
<proteinExistence type="predicted"/>
<dbReference type="Gene3D" id="6.10.250.650">
    <property type="match status" value="1"/>
</dbReference>
<gene>
    <name evidence="2" type="ORF">SAMN04487818_101579</name>
</gene>
<organism evidence="2 3">
    <name type="scientific">Actinokineospora terrae</name>
    <dbReference type="NCBI Taxonomy" id="155974"/>
    <lineage>
        <taxon>Bacteria</taxon>
        <taxon>Bacillati</taxon>
        <taxon>Actinomycetota</taxon>
        <taxon>Actinomycetes</taxon>
        <taxon>Pseudonocardiales</taxon>
        <taxon>Pseudonocardiaceae</taxon>
        <taxon>Actinokineospora</taxon>
    </lineage>
</organism>
<dbReference type="Proteomes" id="UP000199051">
    <property type="component" value="Unassembled WGS sequence"/>
</dbReference>
<dbReference type="InterPro" id="IPR036188">
    <property type="entry name" value="FAD/NAD-bd_sf"/>
</dbReference>
<name>A0A1H9LFL4_9PSEU</name>
<dbReference type="AlphaFoldDB" id="A0A1H9LFL4"/>
<dbReference type="PRINTS" id="PR00420">
    <property type="entry name" value="RNGMNOXGNASE"/>
</dbReference>
<dbReference type="SUPFAM" id="SSF51905">
    <property type="entry name" value="FAD/NAD(P)-binding domain"/>
    <property type="match status" value="1"/>
</dbReference>
<dbReference type="Pfam" id="PF17885">
    <property type="entry name" value="Smoa_sbd"/>
    <property type="match status" value="1"/>
</dbReference>
<dbReference type="EMBL" id="FOGI01000001">
    <property type="protein sequence ID" value="SER09997.1"/>
    <property type="molecule type" value="Genomic_DNA"/>
</dbReference>
<evidence type="ECO:0000313" key="2">
    <source>
        <dbReference type="EMBL" id="SER09997.1"/>
    </source>
</evidence>